<protein>
    <submittedName>
        <fullName evidence="3">LytTR family DNA-binding domain-containing protein</fullName>
    </submittedName>
</protein>
<dbReference type="Gene3D" id="2.40.50.1020">
    <property type="entry name" value="LytTr DNA-binding domain"/>
    <property type="match status" value="1"/>
</dbReference>
<gene>
    <name evidence="3" type="ORF">ACFS7Y_22765</name>
</gene>
<keyword evidence="1" id="KW-0812">Transmembrane</keyword>
<dbReference type="InterPro" id="IPR007492">
    <property type="entry name" value="LytTR_DNA-bd_dom"/>
</dbReference>
<sequence>MKKLTNRFCVENRLSYFPFYVQFILSFILAYSFYRLCVAYVLGDKGTSLEDIIFVGIFLFIILFSGTLQQLVACLDRAKPWLLYLPHRLLIQFVMGVMLPSVPTAVGMAFFFSLIIEEWTVSMVYVFALYPATLLLIVVINLLYLIWFFIHFSLFMAKLYAESNEQLSHLQDQADSQVNAEGSGYLRSLEVRVGFRRELLFVKDIGIFEASAERRTCTLKQGGARYDFDYSLDMLAARLDPRKFYKVSRRYILNRAVIMGYKDRRNGSLLIRLNREAQAMYEITVSRGFAKEFKNWYIGAG</sequence>
<comment type="caution">
    <text evidence="3">The sequence shown here is derived from an EMBL/GenBank/DDBJ whole genome shotgun (WGS) entry which is preliminary data.</text>
</comment>
<dbReference type="GO" id="GO:0003677">
    <property type="term" value="F:DNA binding"/>
    <property type="evidence" value="ECO:0007669"/>
    <property type="project" value="UniProtKB-KW"/>
</dbReference>
<dbReference type="SMART" id="SM00850">
    <property type="entry name" value="LytTR"/>
    <property type="match status" value="1"/>
</dbReference>
<evidence type="ECO:0000313" key="4">
    <source>
        <dbReference type="Proteomes" id="UP001597525"/>
    </source>
</evidence>
<keyword evidence="1" id="KW-0472">Membrane</keyword>
<keyword evidence="1" id="KW-1133">Transmembrane helix</keyword>
<keyword evidence="3" id="KW-0238">DNA-binding</keyword>
<evidence type="ECO:0000313" key="3">
    <source>
        <dbReference type="EMBL" id="MFD2970232.1"/>
    </source>
</evidence>
<feature type="domain" description="HTH LytTR-type" evidence="2">
    <location>
        <begin position="195"/>
        <end position="298"/>
    </location>
</feature>
<feature type="transmembrane region" description="Helical" evidence="1">
    <location>
        <begin position="20"/>
        <end position="41"/>
    </location>
</feature>
<feature type="transmembrane region" description="Helical" evidence="1">
    <location>
        <begin position="93"/>
        <end position="116"/>
    </location>
</feature>
<evidence type="ECO:0000259" key="2">
    <source>
        <dbReference type="SMART" id="SM00850"/>
    </source>
</evidence>
<organism evidence="3 4">
    <name type="scientific">Sphingobacterium bambusae</name>
    <dbReference type="NCBI Taxonomy" id="662858"/>
    <lineage>
        <taxon>Bacteria</taxon>
        <taxon>Pseudomonadati</taxon>
        <taxon>Bacteroidota</taxon>
        <taxon>Sphingobacteriia</taxon>
        <taxon>Sphingobacteriales</taxon>
        <taxon>Sphingobacteriaceae</taxon>
        <taxon>Sphingobacterium</taxon>
    </lineage>
</organism>
<evidence type="ECO:0000256" key="1">
    <source>
        <dbReference type="SAM" id="Phobius"/>
    </source>
</evidence>
<dbReference type="Proteomes" id="UP001597525">
    <property type="component" value="Unassembled WGS sequence"/>
</dbReference>
<feature type="transmembrane region" description="Helical" evidence="1">
    <location>
        <begin position="128"/>
        <end position="150"/>
    </location>
</feature>
<name>A0ABW6BN20_9SPHI</name>
<keyword evidence="4" id="KW-1185">Reference proteome</keyword>
<dbReference type="EMBL" id="JBHUPB010000015">
    <property type="protein sequence ID" value="MFD2970232.1"/>
    <property type="molecule type" value="Genomic_DNA"/>
</dbReference>
<feature type="transmembrane region" description="Helical" evidence="1">
    <location>
        <begin position="53"/>
        <end position="72"/>
    </location>
</feature>
<proteinExistence type="predicted"/>
<reference evidence="4" key="1">
    <citation type="journal article" date="2019" name="Int. J. Syst. Evol. Microbiol.">
        <title>The Global Catalogue of Microorganisms (GCM) 10K type strain sequencing project: providing services to taxonomists for standard genome sequencing and annotation.</title>
        <authorList>
            <consortium name="The Broad Institute Genomics Platform"/>
            <consortium name="The Broad Institute Genome Sequencing Center for Infectious Disease"/>
            <person name="Wu L."/>
            <person name="Ma J."/>
        </authorList>
    </citation>
    <scope>NUCLEOTIDE SEQUENCE [LARGE SCALE GENOMIC DNA]</scope>
    <source>
        <strain evidence="4">KCTC 22814</strain>
    </source>
</reference>
<accession>A0ABW6BN20</accession>
<dbReference type="Pfam" id="PF04397">
    <property type="entry name" value="LytTR"/>
    <property type="match status" value="1"/>
</dbReference>
<dbReference type="RefSeq" id="WP_320183713.1">
    <property type="nucleotide sequence ID" value="NZ_CP138332.1"/>
</dbReference>